<dbReference type="InterPro" id="IPR002575">
    <property type="entry name" value="Aminoglycoside_PTrfase"/>
</dbReference>
<dbReference type="PANTHER" id="PTHR21310">
    <property type="entry name" value="AMINOGLYCOSIDE PHOSPHOTRANSFERASE-RELATED-RELATED"/>
    <property type="match status" value="1"/>
</dbReference>
<feature type="domain" description="Aminoglycoside phosphotransferase" evidence="1">
    <location>
        <begin position="7"/>
        <end position="227"/>
    </location>
</feature>
<proteinExistence type="predicted"/>
<dbReference type="Pfam" id="PF01636">
    <property type="entry name" value="APH"/>
    <property type="match status" value="1"/>
</dbReference>
<accession>A0ABV1K3K6</accession>
<dbReference type="RefSeq" id="WP_345645771.1">
    <property type="nucleotide sequence ID" value="NZ_BAABLY010000036.1"/>
</dbReference>
<dbReference type="Gene3D" id="3.90.1200.10">
    <property type="match status" value="1"/>
</dbReference>
<dbReference type="Proteomes" id="UP001464923">
    <property type="component" value="Unassembled WGS sequence"/>
</dbReference>
<keyword evidence="3" id="KW-1185">Reference proteome</keyword>
<organism evidence="2 3">
    <name type="scientific">Pseudonocardia tropica</name>
    <dbReference type="NCBI Taxonomy" id="681289"/>
    <lineage>
        <taxon>Bacteria</taxon>
        <taxon>Bacillati</taxon>
        <taxon>Actinomycetota</taxon>
        <taxon>Actinomycetes</taxon>
        <taxon>Pseudonocardiales</taxon>
        <taxon>Pseudonocardiaceae</taxon>
        <taxon>Pseudonocardia</taxon>
    </lineage>
</organism>
<evidence type="ECO:0000259" key="1">
    <source>
        <dbReference type="Pfam" id="PF01636"/>
    </source>
</evidence>
<evidence type="ECO:0000313" key="3">
    <source>
        <dbReference type="Proteomes" id="UP001464923"/>
    </source>
</evidence>
<dbReference type="InterPro" id="IPR051678">
    <property type="entry name" value="AGP_Transferase"/>
</dbReference>
<dbReference type="Gene3D" id="3.30.200.20">
    <property type="entry name" value="Phosphorylase Kinase, domain 1"/>
    <property type="match status" value="1"/>
</dbReference>
<protein>
    <submittedName>
        <fullName evidence="2">Phosphotransferase</fullName>
    </submittedName>
</protein>
<reference evidence="2 3" key="1">
    <citation type="submission" date="2024-03" db="EMBL/GenBank/DDBJ databases">
        <title>Draft genome sequence of Pseudonocardia tropica JCM 19149.</title>
        <authorList>
            <person name="Butdee W."/>
            <person name="Duangmal K."/>
        </authorList>
    </citation>
    <scope>NUCLEOTIDE SEQUENCE [LARGE SCALE GENOMIC DNA]</scope>
    <source>
        <strain evidence="2 3">JCM 19149</strain>
    </source>
</reference>
<dbReference type="PANTHER" id="PTHR21310:SF42">
    <property type="entry name" value="BIFUNCTIONAL AAC_APH"/>
    <property type="match status" value="1"/>
</dbReference>
<sequence length="259" mass="27517">MAGRVEAGGGWDSTAVLVDGVWLERTARRPDVEPWLRTETRLLPWLAPRLPLPVPVPHVVGEDPLVVRHRVLPGEPLTAPTPAQGALLGRFLRALHATPLPGAVDRGVPGPERNRALRAAALDRFRGPVAALLAPPLREPVAALCDRLAAAPADTLVHGDLNPDHLLVDGAGRLTGVIDWSDSRAGDPAKDLAWALAEAPRGFADALARVYGVTAALADRARDWHRVGPLYTVAFGRDTGDEALVRLGLAEAARLLTAP</sequence>
<dbReference type="InterPro" id="IPR011009">
    <property type="entry name" value="Kinase-like_dom_sf"/>
</dbReference>
<dbReference type="EMBL" id="JBEDNP010000016">
    <property type="protein sequence ID" value="MEQ3541663.1"/>
    <property type="molecule type" value="Genomic_DNA"/>
</dbReference>
<comment type="caution">
    <text evidence="2">The sequence shown here is derived from an EMBL/GenBank/DDBJ whole genome shotgun (WGS) entry which is preliminary data.</text>
</comment>
<name>A0ABV1K3K6_9PSEU</name>
<dbReference type="SUPFAM" id="SSF56112">
    <property type="entry name" value="Protein kinase-like (PK-like)"/>
    <property type="match status" value="1"/>
</dbReference>
<gene>
    <name evidence="2" type="ORF">WHI96_22870</name>
</gene>
<evidence type="ECO:0000313" key="2">
    <source>
        <dbReference type="EMBL" id="MEQ3541663.1"/>
    </source>
</evidence>